<dbReference type="GO" id="GO:0015171">
    <property type="term" value="F:amino acid transmembrane transporter activity"/>
    <property type="evidence" value="ECO:0007669"/>
    <property type="project" value="TreeGrafter"/>
</dbReference>
<feature type="transmembrane region" description="Helical" evidence="6">
    <location>
        <begin position="6"/>
        <end position="25"/>
    </location>
</feature>
<evidence type="ECO:0000256" key="2">
    <source>
        <dbReference type="ARBA" id="ARBA00022475"/>
    </source>
</evidence>
<name>A0A1H0W1L0_9BURK</name>
<sequence>MEQFLLIAAAHFLALLSPGPDFFLIARTSLSAGWRTASGACVGIALANGVFIVAAFAGLSALRVGSPWFTGIQLAGAAYLLYLGVLFMRHAGRSRLDVSAAGAAGVFAAGHRAWWRAAGMGFVSAGLNPKNALFYASLAAMLAGPQATPGWKVFYGAWMFCAVLLWDLAVAIAIGNRAVLRRFARALPWLERVSGAVLVLAGCLVLAMLVRAG</sequence>
<dbReference type="AlphaFoldDB" id="A0A1H0W1L0"/>
<organism evidence="7 8">
    <name type="scientific">Paracidovorax cattleyae</name>
    <dbReference type="NCBI Taxonomy" id="80868"/>
    <lineage>
        <taxon>Bacteria</taxon>
        <taxon>Pseudomonadati</taxon>
        <taxon>Pseudomonadota</taxon>
        <taxon>Betaproteobacteria</taxon>
        <taxon>Burkholderiales</taxon>
        <taxon>Comamonadaceae</taxon>
        <taxon>Paracidovorax</taxon>
    </lineage>
</organism>
<keyword evidence="8" id="KW-1185">Reference proteome</keyword>
<dbReference type="Proteomes" id="UP000199317">
    <property type="component" value="Unassembled WGS sequence"/>
</dbReference>
<evidence type="ECO:0000256" key="6">
    <source>
        <dbReference type="SAM" id="Phobius"/>
    </source>
</evidence>
<comment type="subcellular location">
    <subcellularLocation>
        <location evidence="1">Cell membrane</location>
        <topology evidence="1">Multi-pass membrane protein</topology>
    </subcellularLocation>
</comment>
<evidence type="ECO:0000256" key="3">
    <source>
        <dbReference type="ARBA" id="ARBA00022692"/>
    </source>
</evidence>
<feature type="transmembrane region" description="Helical" evidence="6">
    <location>
        <begin position="192"/>
        <end position="210"/>
    </location>
</feature>
<evidence type="ECO:0000313" key="7">
    <source>
        <dbReference type="EMBL" id="SDP84579.1"/>
    </source>
</evidence>
<evidence type="ECO:0000256" key="5">
    <source>
        <dbReference type="ARBA" id="ARBA00023136"/>
    </source>
</evidence>
<feature type="transmembrane region" description="Helical" evidence="6">
    <location>
        <begin position="157"/>
        <end position="180"/>
    </location>
</feature>
<keyword evidence="2" id="KW-1003">Cell membrane</keyword>
<evidence type="ECO:0000256" key="1">
    <source>
        <dbReference type="ARBA" id="ARBA00004651"/>
    </source>
</evidence>
<accession>A0A1H0W1L0</accession>
<dbReference type="OrthoDB" id="581870at2"/>
<feature type="transmembrane region" description="Helical" evidence="6">
    <location>
        <begin position="132"/>
        <end position="151"/>
    </location>
</feature>
<dbReference type="PANTHER" id="PTHR30086:SF17">
    <property type="entry name" value="LYSE FAMILY TRANSLOCATOR"/>
    <property type="match status" value="1"/>
</dbReference>
<reference evidence="8" key="1">
    <citation type="submission" date="2016-10" db="EMBL/GenBank/DDBJ databases">
        <authorList>
            <person name="Varghese N."/>
            <person name="Submissions S."/>
        </authorList>
    </citation>
    <scope>NUCLEOTIDE SEQUENCE [LARGE SCALE GENOMIC DNA]</scope>
    <source>
        <strain evidence="8">DSM 17101</strain>
    </source>
</reference>
<feature type="transmembrane region" description="Helical" evidence="6">
    <location>
        <begin position="68"/>
        <end position="87"/>
    </location>
</feature>
<dbReference type="PANTHER" id="PTHR30086">
    <property type="entry name" value="ARGININE EXPORTER PROTEIN ARGO"/>
    <property type="match status" value="1"/>
</dbReference>
<feature type="transmembrane region" description="Helical" evidence="6">
    <location>
        <begin position="37"/>
        <end position="62"/>
    </location>
</feature>
<keyword evidence="3 6" id="KW-0812">Transmembrane</keyword>
<dbReference type="Pfam" id="PF01810">
    <property type="entry name" value="LysE"/>
    <property type="match status" value="1"/>
</dbReference>
<gene>
    <name evidence="7" type="ORF">SAMN04489708_13116</name>
</gene>
<protein>
    <submittedName>
        <fullName evidence="7">Threonine/homoserine/homoserine lactone efflux protein</fullName>
    </submittedName>
</protein>
<proteinExistence type="predicted"/>
<keyword evidence="4 6" id="KW-1133">Transmembrane helix</keyword>
<evidence type="ECO:0000256" key="4">
    <source>
        <dbReference type="ARBA" id="ARBA00022989"/>
    </source>
</evidence>
<dbReference type="InterPro" id="IPR001123">
    <property type="entry name" value="LeuE-type"/>
</dbReference>
<keyword evidence="5 6" id="KW-0472">Membrane</keyword>
<dbReference type="RefSeq" id="WP_092838304.1">
    <property type="nucleotide sequence ID" value="NZ_CP028290.1"/>
</dbReference>
<evidence type="ECO:0000313" key="8">
    <source>
        <dbReference type="Proteomes" id="UP000199317"/>
    </source>
</evidence>
<dbReference type="GO" id="GO:0005886">
    <property type="term" value="C:plasma membrane"/>
    <property type="evidence" value="ECO:0007669"/>
    <property type="project" value="UniProtKB-SubCell"/>
</dbReference>
<dbReference type="EMBL" id="FNJL01000031">
    <property type="protein sequence ID" value="SDP84579.1"/>
    <property type="molecule type" value="Genomic_DNA"/>
</dbReference>